<evidence type="ECO:0000256" key="10">
    <source>
        <dbReference type="ARBA" id="ARBA00023184"/>
    </source>
</evidence>
<organismHost>
    <name type="scientific">Apodemus sylvaticus</name>
    <name type="common">European woodmouse</name>
    <dbReference type="NCBI Taxonomy" id="10129"/>
</organismHost>
<comment type="similarity">
    <text evidence="13">Belongs to the orthopoxvirus OPG096 family.</text>
</comment>
<dbReference type="GO" id="GO:0055036">
    <property type="term" value="C:virion membrane"/>
    <property type="evidence" value="ECO:0007669"/>
    <property type="project" value="UniProtKB-SubCell"/>
</dbReference>
<evidence type="ECO:0000256" key="16">
    <source>
        <dbReference type="SAM" id="Phobius"/>
    </source>
</evidence>
<dbReference type="EMBL" id="KY569020">
    <property type="protein sequence ID" value="ATB55578.1"/>
    <property type="molecule type" value="Genomic_DNA"/>
</dbReference>
<keyword evidence="8 16" id="KW-1133">Transmembrane helix</keyword>
<dbReference type="EMBL" id="KY569018">
    <property type="protein sequence ID" value="ATB55141.1"/>
    <property type="molecule type" value="Genomic_DNA"/>
</dbReference>
<organismHost>
    <name type="scientific">Loxodonta africana</name>
    <name type="common">African elephant</name>
    <dbReference type="NCBI Taxonomy" id="9785"/>
</organismHost>
<dbReference type="InterPro" id="IPR008447">
    <property type="entry name" value="Prot_L2"/>
</dbReference>
<reference evidence="18" key="1">
    <citation type="submission" date="2017-02" db="EMBL/GenBank/DDBJ databases">
        <title>Seasonal Recurring Cowpox Virus Outbreaks in Captive Cheetahs (Acinonyx jubatus).</title>
        <authorList>
            <person name="Stagegaard J."/>
            <person name="Kurth A."/>
            <person name="Stern D."/>
            <person name="Dabrowski P.W."/>
            <person name="Pocknell A."/>
            <person name="Nitsche A."/>
            <person name="Schrick L."/>
        </authorList>
    </citation>
    <scope>NUCLEOTIDE SEQUENCE [LARGE SCALE GENOMIC DNA]</scope>
    <source>
        <strain evidence="17">CPXV CheHurley_DK_2012</strain>
        <strain evidence="18">CPXV CheNuru_DK_2012</strain>
    </source>
</reference>
<organismHost>
    <name type="scientific">Myodes glareolus</name>
    <name type="common">Bank vole</name>
    <name type="synonym">Clethrionomys glareolus</name>
    <dbReference type="NCBI Taxonomy" id="447135"/>
</organismHost>
<dbReference type="GO" id="GO:0044167">
    <property type="term" value="C:host cell endoplasmic reticulum membrane"/>
    <property type="evidence" value="ECO:0007669"/>
    <property type="project" value="UniProtKB-SubCell"/>
</dbReference>
<evidence type="ECO:0000256" key="1">
    <source>
        <dbReference type="ARBA" id="ARBA00004192"/>
    </source>
</evidence>
<feature type="transmembrane region" description="Helical" evidence="16">
    <location>
        <begin position="44"/>
        <end position="63"/>
    </location>
</feature>
<keyword evidence="11" id="KW-1035">Host cytoplasm</keyword>
<proteinExistence type="inferred from homology"/>
<dbReference type="Proteomes" id="UP000282059">
    <property type="component" value="Segment"/>
</dbReference>
<evidence type="ECO:0000256" key="11">
    <source>
        <dbReference type="ARBA" id="ARBA00023200"/>
    </source>
</evidence>
<organismHost>
    <name type="scientific">Bos taurus</name>
    <name type="common">Bovine</name>
    <dbReference type="NCBI Taxonomy" id="9913"/>
</organismHost>
<evidence type="ECO:0000256" key="15">
    <source>
        <dbReference type="ARBA" id="ARBA00034916"/>
    </source>
</evidence>
<evidence type="ECO:0000256" key="13">
    <source>
        <dbReference type="ARBA" id="ARBA00034701"/>
    </source>
</evidence>
<organismHost>
    <name type="scientific">Microtus agrestis</name>
    <name type="common">Short-tailed field vole</name>
    <dbReference type="NCBI Taxonomy" id="29092"/>
</organismHost>
<keyword evidence="10" id="KW-1038">Host endoplasmic reticulum</keyword>
<evidence type="ECO:0000256" key="8">
    <source>
        <dbReference type="ARBA" id="ARBA00022989"/>
    </source>
</evidence>
<protein>
    <recommendedName>
        <fullName evidence="14">Protein OPG096</fullName>
    </recommendedName>
    <alternativeName>
        <fullName evidence="15">Protein L2</fullName>
    </alternativeName>
</protein>
<feature type="transmembrane region" description="Helical" evidence="16">
    <location>
        <begin position="69"/>
        <end position="88"/>
    </location>
</feature>
<name>A0A290GA50_COWPX</name>
<evidence type="ECO:0000256" key="7">
    <source>
        <dbReference type="ARBA" id="ARBA00022870"/>
    </source>
</evidence>
<evidence type="ECO:0000313" key="18">
    <source>
        <dbReference type="EMBL" id="ATB55578.1"/>
    </source>
</evidence>
<evidence type="ECO:0000256" key="12">
    <source>
        <dbReference type="ARBA" id="ARBA00034681"/>
    </source>
</evidence>
<evidence type="ECO:0000256" key="4">
    <source>
        <dbReference type="ARBA" id="ARBA00022518"/>
    </source>
</evidence>
<organismHost>
    <name type="scientific">Homo sapiens</name>
    <name type="common">Human</name>
    <dbReference type="NCBI Taxonomy" id="9606"/>
</organismHost>
<accession>A0A290GA50</accession>
<keyword evidence="7" id="KW-1043">Host membrane</keyword>
<organism evidence="18">
    <name type="scientific">Cowpox virus</name>
    <name type="common">CPV</name>
    <dbReference type="NCBI Taxonomy" id="10243"/>
    <lineage>
        <taxon>Viruses</taxon>
        <taxon>Varidnaviria</taxon>
        <taxon>Bamfordvirae</taxon>
        <taxon>Nucleocytoviricota</taxon>
        <taxon>Pokkesviricetes</taxon>
        <taxon>Chitovirales</taxon>
        <taxon>Poxviridae</taxon>
        <taxon>Chordopoxvirinae</taxon>
        <taxon>Orthopoxvirus</taxon>
        <taxon>Orthopoxvirus cowpox</taxon>
    </lineage>
</organism>
<evidence type="ECO:0000256" key="9">
    <source>
        <dbReference type="ARBA" id="ARBA00023136"/>
    </source>
</evidence>
<evidence type="ECO:0000256" key="3">
    <source>
        <dbReference type="ARBA" id="ARBA00004625"/>
    </source>
</evidence>
<keyword evidence="4" id="KW-0244">Early protein</keyword>
<dbReference type="Proteomes" id="UP000282623">
    <property type="component" value="Segment"/>
</dbReference>
<evidence type="ECO:0000313" key="17">
    <source>
        <dbReference type="EMBL" id="ATB55141.1"/>
    </source>
</evidence>
<evidence type="ECO:0000256" key="6">
    <source>
        <dbReference type="ARBA" id="ARBA00022844"/>
    </source>
</evidence>
<evidence type="ECO:0000256" key="2">
    <source>
        <dbReference type="ARBA" id="ARBA00004385"/>
    </source>
</evidence>
<organismHost>
    <name type="scientific">Felis catus</name>
    <name type="common">Cat</name>
    <name type="synonym">Felis silvestris catus</name>
    <dbReference type="NCBI Taxonomy" id="9685"/>
</organismHost>
<sequence length="103" mass="12080">MEVISDRLDDIVEQNIADEKFVDFVIHGLLEHQCPSILRPLLRLLIDILLFVIVIYIFTVRLVRRNYQMLLVLVALVIALTIFITLYYNSTRLTSNKHLTCHK</sequence>
<keyword evidence="9 16" id="KW-0472">Membrane</keyword>
<comment type="function">
    <text evidence="12">Early protein involved in virion morphogenesis. Participates in the formation and elongation of crescent-shaped membrane precursors of immature virions in cytoplasmic factories.</text>
</comment>
<comment type="subcellular location">
    <subcellularLocation>
        <location evidence="1">Host cytoplasm</location>
    </subcellularLocation>
    <subcellularLocation>
        <location evidence="3">Host endoplasmic reticulum membrane</location>
    </subcellularLocation>
    <subcellularLocation>
        <location evidence="2">Virion membrane</location>
        <topology evidence="2">Multi-pass membrane protein</topology>
    </subcellularLocation>
</comment>
<keyword evidence="5 16" id="KW-0812">Transmembrane</keyword>
<dbReference type="Pfam" id="PF05803">
    <property type="entry name" value="Chordopox_L2"/>
    <property type="match status" value="1"/>
</dbReference>
<evidence type="ECO:0000256" key="14">
    <source>
        <dbReference type="ARBA" id="ARBA00034812"/>
    </source>
</evidence>
<keyword evidence="6" id="KW-0946">Virion</keyword>
<organismHost>
    <name type="scientific">Mus musculus</name>
    <name type="common">Mouse</name>
    <dbReference type="NCBI Taxonomy" id="10090"/>
</organismHost>
<evidence type="ECO:0000256" key="5">
    <source>
        <dbReference type="ARBA" id="ARBA00022692"/>
    </source>
</evidence>